<evidence type="ECO:0000313" key="7">
    <source>
        <dbReference type="Proteomes" id="UP000002279"/>
    </source>
</evidence>
<dbReference type="InterPro" id="IPR044913">
    <property type="entry name" value="P_trefoil_dom_sf"/>
</dbReference>
<dbReference type="CDD" id="cd00111">
    <property type="entry name" value="Trefoil"/>
    <property type="match status" value="1"/>
</dbReference>
<dbReference type="InterPro" id="IPR000519">
    <property type="entry name" value="P_trefoil_dom"/>
</dbReference>
<feature type="domain" description="P-type" evidence="5">
    <location>
        <begin position="33"/>
        <end position="76"/>
    </location>
</feature>
<dbReference type="InterPro" id="IPR017957">
    <property type="entry name" value="P_trefoil_CS"/>
</dbReference>
<name>A0A6I8P0L3_ORNAN</name>
<dbReference type="FunFam" id="4.10.110.10:FF:000005">
    <property type="entry name" value="Trefoil factor 2"/>
    <property type="match status" value="1"/>
</dbReference>
<feature type="disulfide bond" evidence="4">
    <location>
        <begin position="35"/>
        <end position="61"/>
    </location>
</feature>
<evidence type="ECO:0000256" key="3">
    <source>
        <dbReference type="ARBA" id="ARBA00023157"/>
    </source>
</evidence>
<dbReference type="Proteomes" id="UP000002279">
    <property type="component" value="Chromosome 18"/>
</dbReference>
<dbReference type="GeneTree" id="ENSGT01070000254012"/>
<evidence type="ECO:0000259" key="5">
    <source>
        <dbReference type="PROSITE" id="PS51448"/>
    </source>
</evidence>
<dbReference type="Pfam" id="PF00088">
    <property type="entry name" value="Trefoil"/>
    <property type="match status" value="1"/>
</dbReference>
<evidence type="ECO:0000256" key="1">
    <source>
        <dbReference type="ARBA" id="ARBA00004613"/>
    </source>
</evidence>
<dbReference type="PROSITE" id="PS51448">
    <property type="entry name" value="P_TREFOIL_2"/>
    <property type="match status" value="1"/>
</dbReference>
<dbReference type="PRINTS" id="PR00680">
    <property type="entry name" value="PTREFOIL"/>
</dbReference>
<keyword evidence="3 4" id="KW-1015">Disulfide bond</keyword>
<reference evidence="6 7" key="1">
    <citation type="journal article" date="2008" name="Nature">
        <title>Genome analysis of the platypus reveals unique signatures of evolution.</title>
        <authorList>
            <person name="Warren W.C."/>
            <person name="Hillier L.W."/>
            <person name="Marshall Graves J.A."/>
            <person name="Birney E."/>
            <person name="Ponting C.P."/>
            <person name="Grutzner F."/>
            <person name="Belov K."/>
            <person name="Miller W."/>
            <person name="Clarke L."/>
            <person name="Chinwalla A.T."/>
            <person name="Yang S.P."/>
            <person name="Heger A."/>
            <person name="Locke D.P."/>
            <person name="Miethke P."/>
            <person name="Waters P.D."/>
            <person name="Veyrunes F."/>
            <person name="Fulton L."/>
            <person name="Fulton B."/>
            <person name="Graves T."/>
            <person name="Wallis J."/>
            <person name="Puente X.S."/>
            <person name="Lopez-Otin C."/>
            <person name="Ordonez G.R."/>
            <person name="Eichler E.E."/>
            <person name="Chen L."/>
            <person name="Cheng Z."/>
            <person name="Deakin J.E."/>
            <person name="Alsop A."/>
            <person name="Thompson K."/>
            <person name="Kirby P."/>
            <person name="Papenfuss A.T."/>
            <person name="Wakefield M.J."/>
            <person name="Olender T."/>
            <person name="Lancet D."/>
            <person name="Huttley G.A."/>
            <person name="Smit A.F."/>
            <person name="Pask A."/>
            <person name="Temple-Smith P."/>
            <person name="Batzer M.A."/>
            <person name="Walker J.A."/>
            <person name="Konkel M.K."/>
            <person name="Harris R.S."/>
            <person name="Whittington C.M."/>
            <person name="Wong E.S."/>
            <person name="Gemmell N.J."/>
            <person name="Buschiazzo E."/>
            <person name="Vargas Jentzsch I.M."/>
            <person name="Merkel A."/>
            <person name="Schmitz J."/>
            <person name="Zemann A."/>
            <person name="Churakov G."/>
            <person name="Kriegs J.O."/>
            <person name="Brosius J."/>
            <person name="Murchison E.P."/>
            <person name="Sachidanandam R."/>
            <person name="Smith C."/>
            <person name="Hannon G.J."/>
            <person name="Tsend-Ayush E."/>
            <person name="McMillan D."/>
            <person name="Attenborough R."/>
            <person name="Rens W."/>
            <person name="Ferguson-Smith M."/>
            <person name="Lefevre C.M."/>
            <person name="Sharp J.A."/>
            <person name="Nicholas K.R."/>
            <person name="Ray D.A."/>
            <person name="Kube M."/>
            <person name="Reinhardt R."/>
            <person name="Pringle T.H."/>
            <person name="Taylor J."/>
            <person name="Jones R.C."/>
            <person name="Nixon B."/>
            <person name="Dacheux J.L."/>
            <person name="Niwa H."/>
            <person name="Sekita Y."/>
            <person name="Huang X."/>
            <person name="Stark A."/>
            <person name="Kheradpour P."/>
            <person name="Kellis M."/>
            <person name="Flicek P."/>
            <person name="Chen Y."/>
            <person name="Webber C."/>
            <person name="Hardison R."/>
            <person name="Nelson J."/>
            <person name="Hallsworth-Pepin K."/>
            <person name="Delehaunty K."/>
            <person name="Markovic C."/>
            <person name="Minx P."/>
            <person name="Feng Y."/>
            <person name="Kremitzki C."/>
            <person name="Mitreva M."/>
            <person name="Glasscock J."/>
            <person name="Wylie T."/>
            <person name="Wohldmann P."/>
            <person name="Thiru P."/>
            <person name="Nhan M.N."/>
            <person name="Pohl C.S."/>
            <person name="Smith S.M."/>
            <person name="Hou S."/>
            <person name="Nefedov M."/>
            <person name="de Jong P.J."/>
            <person name="Renfree M.B."/>
            <person name="Mardis E.R."/>
            <person name="Wilson R.K."/>
        </authorList>
    </citation>
    <scope>NUCLEOTIDE SEQUENCE [LARGE SCALE GENOMIC DNA]</scope>
    <source>
        <strain evidence="6 7">Glennie</strain>
    </source>
</reference>
<accession>A0A6I8P0L3</accession>
<dbReference type="PROSITE" id="PS00025">
    <property type="entry name" value="P_TREFOIL_1"/>
    <property type="match status" value="1"/>
</dbReference>
<feature type="disulfide bond" evidence="4">
    <location>
        <begin position="55"/>
        <end position="72"/>
    </location>
</feature>
<dbReference type="PANTHER" id="PTHR13826">
    <property type="entry name" value="INTESTINAL TREFOIL FACTOR-RELATED"/>
    <property type="match status" value="1"/>
</dbReference>
<dbReference type="InParanoid" id="A0A6I8P0L3"/>
<reference evidence="6" key="3">
    <citation type="submission" date="2025-09" db="UniProtKB">
        <authorList>
            <consortium name="Ensembl"/>
        </authorList>
    </citation>
    <scope>IDENTIFICATION</scope>
    <source>
        <strain evidence="6">Glennie</strain>
    </source>
</reference>
<evidence type="ECO:0000256" key="2">
    <source>
        <dbReference type="ARBA" id="ARBA00022525"/>
    </source>
</evidence>
<proteinExistence type="predicted"/>
<keyword evidence="7" id="KW-1185">Reference proteome</keyword>
<feature type="disulfide bond" evidence="4">
    <location>
        <begin position="45"/>
        <end position="60"/>
    </location>
</feature>
<reference evidence="6" key="2">
    <citation type="submission" date="2025-08" db="UniProtKB">
        <authorList>
            <consortium name="Ensembl"/>
        </authorList>
    </citation>
    <scope>IDENTIFICATION</scope>
    <source>
        <strain evidence="6">Glennie</strain>
    </source>
</reference>
<dbReference type="Gene3D" id="4.10.110.10">
    <property type="entry name" value="Spasmolytic Protein, domain 1"/>
    <property type="match status" value="1"/>
</dbReference>
<evidence type="ECO:0000313" key="6">
    <source>
        <dbReference type="Ensembl" id="ENSOANP00000047231.1"/>
    </source>
</evidence>
<comment type="subcellular location">
    <subcellularLocation>
        <location evidence="1">Secreted</location>
    </subcellularLocation>
</comment>
<evidence type="ECO:0000256" key="4">
    <source>
        <dbReference type="PROSITE-ProRule" id="PRU00779"/>
    </source>
</evidence>
<dbReference type="GO" id="GO:0005576">
    <property type="term" value="C:extracellular region"/>
    <property type="evidence" value="ECO:0007669"/>
    <property type="project" value="UniProtKB-SubCell"/>
</dbReference>
<dbReference type="InterPro" id="IPR017994">
    <property type="entry name" value="P_trefoil_chordata"/>
</dbReference>
<dbReference type="Ensembl" id="ENSOANT00000065621.1">
    <property type="protein sequence ID" value="ENSOANP00000047231.1"/>
    <property type="gene ID" value="ENSOANG00000037039.1"/>
</dbReference>
<dbReference type="SUPFAM" id="SSF57492">
    <property type="entry name" value="Trefoil"/>
    <property type="match status" value="1"/>
</dbReference>
<dbReference type="AlphaFoldDB" id="A0A6I8P0L3"/>
<organism evidence="6 7">
    <name type="scientific">Ornithorhynchus anatinus</name>
    <name type="common">Duckbill platypus</name>
    <dbReference type="NCBI Taxonomy" id="9258"/>
    <lineage>
        <taxon>Eukaryota</taxon>
        <taxon>Metazoa</taxon>
        <taxon>Chordata</taxon>
        <taxon>Craniata</taxon>
        <taxon>Vertebrata</taxon>
        <taxon>Euteleostomi</taxon>
        <taxon>Mammalia</taxon>
        <taxon>Monotremata</taxon>
        <taxon>Ornithorhynchidae</taxon>
        <taxon>Ornithorhynchus</taxon>
    </lineage>
</organism>
<dbReference type="FunCoup" id="A0A6I8P0L3">
    <property type="interactions" value="250"/>
</dbReference>
<keyword evidence="2" id="KW-0964">Secreted</keyword>
<dbReference type="PANTHER" id="PTHR13826:SF14">
    <property type="entry name" value="TREFOIL FACTOR 2"/>
    <property type="match status" value="1"/>
</dbReference>
<dbReference type="SMART" id="SM00018">
    <property type="entry name" value="PD"/>
    <property type="match status" value="1"/>
</dbReference>
<protein>
    <recommendedName>
        <fullName evidence="5">P-type domain-containing protein</fullName>
    </recommendedName>
</protein>
<sequence>MPKDHRFKCKLDVSFAVYSPVVSYISLQLSNSEECIMEVKARRNCGFPGISPEACAKKRCCFDDHVPEVPWCFYPIPKEGCSFTR</sequence>